<evidence type="ECO:0000313" key="2">
    <source>
        <dbReference type="Proteomes" id="UP000030653"/>
    </source>
</evidence>
<name>M5GE47_DACPD</name>
<dbReference type="EMBL" id="JH795860">
    <property type="protein sequence ID" value="EJU02973.1"/>
    <property type="molecule type" value="Genomic_DNA"/>
</dbReference>
<organism evidence="1 2">
    <name type="scientific">Dacryopinax primogenitus (strain DJM 731)</name>
    <name type="common">Brown rot fungus</name>
    <dbReference type="NCBI Taxonomy" id="1858805"/>
    <lineage>
        <taxon>Eukaryota</taxon>
        <taxon>Fungi</taxon>
        <taxon>Dikarya</taxon>
        <taxon>Basidiomycota</taxon>
        <taxon>Agaricomycotina</taxon>
        <taxon>Dacrymycetes</taxon>
        <taxon>Dacrymycetales</taxon>
        <taxon>Dacrymycetaceae</taxon>
        <taxon>Dacryopinax</taxon>
    </lineage>
</organism>
<keyword evidence="2" id="KW-1185">Reference proteome</keyword>
<protein>
    <recommendedName>
        <fullName evidence="3">F-box domain-containing protein</fullName>
    </recommendedName>
</protein>
<evidence type="ECO:0008006" key="3">
    <source>
        <dbReference type="Google" id="ProtNLM"/>
    </source>
</evidence>
<gene>
    <name evidence="1" type="ORF">DACRYDRAFT_106150</name>
</gene>
<dbReference type="RefSeq" id="XP_040629867.1">
    <property type="nucleotide sequence ID" value="XM_040768211.1"/>
</dbReference>
<sequence length="298" mass="33998">MSGNQQPAERSALLSQALDLCTSLCDILERLGPSPFTQSDNIAVSKVHELESALHRRLQQVNQKRNDALAPVYRLSDDLIRLIIQHGRDEETLCWQTFIGRTFPQLVSCISRRWRAVVLDMSNLWTDLVFLNPKYLADEDFKPIHPWYGRGRALSDMCTCNLERSKQSLLNVQLDIPLYQDSLTMINDYMDVCTNRVADLTLEANTSNAEAMNAIVPCMTQTSETLRRVRLVLHQSTSEEVGRDLLESLLLCNLPRLVEVELATVPLPMVHRPEHVAFLQCRLLLLWLTRGLSLAFQD</sequence>
<reference evidence="1 2" key="1">
    <citation type="journal article" date="2012" name="Science">
        <title>The Paleozoic origin of enzymatic lignin decomposition reconstructed from 31 fungal genomes.</title>
        <authorList>
            <person name="Floudas D."/>
            <person name="Binder M."/>
            <person name="Riley R."/>
            <person name="Barry K."/>
            <person name="Blanchette R.A."/>
            <person name="Henrissat B."/>
            <person name="Martinez A.T."/>
            <person name="Otillar R."/>
            <person name="Spatafora J.W."/>
            <person name="Yadav J.S."/>
            <person name="Aerts A."/>
            <person name="Benoit I."/>
            <person name="Boyd A."/>
            <person name="Carlson A."/>
            <person name="Copeland A."/>
            <person name="Coutinho P.M."/>
            <person name="de Vries R.P."/>
            <person name="Ferreira P."/>
            <person name="Findley K."/>
            <person name="Foster B."/>
            <person name="Gaskell J."/>
            <person name="Glotzer D."/>
            <person name="Gorecki P."/>
            <person name="Heitman J."/>
            <person name="Hesse C."/>
            <person name="Hori C."/>
            <person name="Igarashi K."/>
            <person name="Jurgens J.A."/>
            <person name="Kallen N."/>
            <person name="Kersten P."/>
            <person name="Kohler A."/>
            <person name="Kuees U."/>
            <person name="Kumar T.K.A."/>
            <person name="Kuo A."/>
            <person name="LaButti K."/>
            <person name="Larrondo L.F."/>
            <person name="Lindquist E."/>
            <person name="Ling A."/>
            <person name="Lombard V."/>
            <person name="Lucas S."/>
            <person name="Lundell T."/>
            <person name="Martin R."/>
            <person name="McLaughlin D.J."/>
            <person name="Morgenstern I."/>
            <person name="Morin E."/>
            <person name="Murat C."/>
            <person name="Nagy L.G."/>
            <person name="Nolan M."/>
            <person name="Ohm R.A."/>
            <person name="Patyshakuliyeva A."/>
            <person name="Rokas A."/>
            <person name="Ruiz-Duenas F.J."/>
            <person name="Sabat G."/>
            <person name="Salamov A."/>
            <person name="Samejima M."/>
            <person name="Schmutz J."/>
            <person name="Slot J.C."/>
            <person name="St John F."/>
            <person name="Stenlid J."/>
            <person name="Sun H."/>
            <person name="Sun S."/>
            <person name="Syed K."/>
            <person name="Tsang A."/>
            <person name="Wiebenga A."/>
            <person name="Young D."/>
            <person name="Pisabarro A."/>
            <person name="Eastwood D.C."/>
            <person name="Martin F."/>
            <person name="Cullen D."/>
            <person name="Grigoriev I.V."/>
            <person name="Hibbett D.S."/>
        </authorList>
    </citation>
    <scope>NUCLEOTIDE SEQUENCE [LARGE SCALE GENOMIC DNA]</scope>
    <source>
        <strain evidence="1 2">DJM-731 SS1</strain>
    </source>
</reference>
<proteinExistence type="predicted"/>
<evidence type="ECO:0000313" key="1">
    <source>
        <dbReference type="EMBL" id="EJU02973.1"/>
    </source>
</evidence>
<dbReference type="HOGENOM" id="CLU_933912_0_0_1"/>
<dbReference type="GeneID" id="63683273"/>
<dbReference type="OrthoDB" id="2269034at2759"/>
<dbReference type="AlphaFoldDB" id="M5GE47"/>
<accession>M5GE47</accession>
<dbReference type="Proteomes" id="UP000030653">
    <property type="component" value="Unassembled WGS sequence"/>
</dbReference>
<dbReference type="STRING" id="1858805.M5GE47"/>